<evidence type="ECO:0000313" key="1">
    <source>
        <dbReference type="EMBL" id="CAH9059448.1"/>
    </source>
</evidence>
<dbReference type="Pfam" id="PF05721">
    <property type="entry name" value="PhyH"/>
    <property type="match status" value="1"/>
</dbReference>
<proteinExistence type="predicted"/>
<evidence type="ECO:0000313" key="2">
    <source>
        <dbReference type="Proteomes" id="UP001152485"/>
    </source>
</evidence>
<comment type="caution">
    <text evidence="1">The sequence shown here is derived from an EMBL/GenBank/DDBJ whole genome shotgun (WGS) entry which is preliminary data.</text>
</comment>
<protein>
    <recommendedName>
        <fullName evidence="3">Phytanoyl-CoA dioxygenase</fullName>
    </recommendedName>
</protein>
<dbReference type="PANTHER" id="PTHR31630:SF6">
    <property type="entry name" value="PHYTANOYL-COA DIOXYGENASE-RELATED"/>
    <property type="match status" value="1"/>
</dbReference>
<accession>A0ABN8ULK5</accession>
<sequence>MNKHDLELENLEVESDILGIYLKKIWTAVHNPLLSQPNQHTKLDFLLEKAMFDLLGISQADAVKVLYESAHCYQTFLSRLAYYGNINELALARLCSYLKQEVQPDEVQQLNTQVKHMDNVLCEDDILHWQTHGFVVVKNAIDQAMCDNVIHAIGEYLQIDIADNRQWYSSEKRSGIMVELIQHEALNQVRRSRRVHKAFSQLWHTEDLIVSSDRCGFNPPQTTNYPFSGPDLHWDVNFAKPLTFGTQGIIYLTDTEQDQGALTLVPGFHKTLPHEVSKYQLQPEPATLHQLGSKPIAANAGDMIIWHHFLPHGSRANLTDKPRIVQYLNMYPFPSEHLECEQQATKREW</sequence>
<gene>
    <name evidence="1" type="ORF">PSECIP111951_02073</name>
</gene>
<dbReference type="RefSeq" id="WP_261593244.1">
    <property type="nucleotide sequence ID" value="NZ_CAMAPD010000009.1"/>
</dbReference>
<dbReference type="PANTHER" id="PTHR31630">
    <property type="entry name" value="PHYTANOYL-COA DIOXYGENASE-RELATED-RELATED"/>
    <property type="match status" value="1"/>
</dbReference>
<dbReference type="Gene3D" id="2.60.120.620">
    <property type="entry name" value="q2cbj1_9rhob like domain"/>
    <property type="match status" value="1"/>
</dbReference>
<reference evidence="1 2" key="1">
    <citation type="submission" date="2022-07" db="EMBL/GenBank/DDBJ databases">
        <authorList>
            <person name="Criscuolo A."/>
        </authorList>
    </citation>
    <scope>NUCLEOTIDE SEQUENCE [LARGE SCALE GENOMIC DNA]</scope>
    <source>
        <strain evidence="2">CIP 111951</strain>
    </source>
</reference>
<dbReference type="EMBL" id="CAMAPD010000009">
    <property type="protein sequence ID" value="CAH9059448.1"/>
    <property type="molecule type" value="Genomic_DNA"/>
</dbReference>
<dbReference type="InterPro" id="IPR008775">
    <property type="entry name" value="Phytyl_CoA_dOase-like"/>
</dbReference>
<name>A0ABN8ULK5_9GAMM</name>
<organism evidence="1 2">
    <name type="scientific">Pseudoalteromonas holothuriae</name>
    <dbReference type="NCBI Taxonomy" id="2963714"/>
    <lineage>
        <taxon>Bacteria</taxon>
        <taxon>Pseudomonadati</taxon>
        <taxon>Pseudomonadota</taxon>
        <taxon>Gammaproteobacteria</taxon>
        <taxon>Alteromonadales</taxon>
        <taxon>Pseudoalteromonadaceae</taxon>
        <taxon>Pseudoalteromonas</taxon>
    </lineage>
</organism>
<evidence type="ECO:0008006" key="3">
    <source>
        <dbReference type="Google" id="ProtNLM"/>
    </source>
</evidence>
<dbReference type="Proteomes" id="UP001152485">
    <property type="component" value="Unassembled WGS sequence"/>
</dbReference>
<dbReference type="SUPFAM" id="SSF51197">
    <property type="entry name" value="Clavaminate synthase-like"/>
    <property type="match status" value="1"/>
</dbReference>